<protein>
    <submittedName>
        <fullName evidence="1">CIC11C00000003532</fullName>
    </submittedName>
</protein>
<dbReference type="AlphaFoldDB" id="A0A1L0CW50"/>
<gene>
    <name evidence="1" type="ORF">SAMEA4029009_CIC11G00000003532</name>
</gene>
<proteinExistence type="predicted"/>
<sequence>MESSDDVANIHQLQLSINGHLATIKKNLGFHLLTLDVDYSTFDKYISAKIHKHQPGSGVNEYLESLARNTANEDIVVSEILADTVGESAVLQFVYLAEGIEPSTIVFEENIVKVIHTPGGIGENVEDFGKNIQDAAEQLLSSCCGCS</sequence>
<name>A0A1L0CW50_9ASCO</name>
<accession>A0A1L0CW50</accession>
<dbReference type="EMBL" id="LT635764">
    <property type="protein sequence ID" value="SGZ48254.1"/>
    <property type="molecule type" value="Genomic_DNA"/>
</dbReference>
<organism evidence="1 2">
    <name type="scientific">Sungouiella intermedia</name>
    <dbReference type="NCBI Taxonomy" id="45354"/>
    <lineage>
        <taxon>Eukaryota</taxon>
        <taxon>Fungi</taxon>
        <taxon>Dikarya</taxon>
        <taxon>Ascomycota</taxon>
        <taxon>Saccharomycotina</taxon>
        <taxon>Pichiomycetes</taxon>
        <taxon>Metschnikowiaceae</taxon>
        <taxon>Sungouiella</taxon>
    </lineage>
</organism>
<evidence type="ECO:0000313" key="1">
    <source>
        <dbReference type="EMBL" id="SGZ48254.1"/>
    </source>
</evidence>
<evidence type="ECO:0000313" key="2">
    <source>
        <dbReference type="Proteomes" id="UP000182259"/>
    </source>
</evidence>
<dbReference type="Proteomes" id="UP000182259">
    <property type="component" value="Chromosome I"/>
</dbReference>
<reference evidence="1 2" key="1">
    <citation type="submission" date="2016-10" db="EMBL/GenBank/DDBJ databases">
        <authorList>
            <person name="de Groot N.N."/>
        </authorList>
    </citation>
    <scope>NUCLEOTIDE SEQUENCE [LARGE SCALE GENOMIC DNA]</scope>
    <source>
        <strain evidence="1 2">PYCC 4715</strain>
    </source>
</reference>